<evidence type="ECO:0000256" key="3">
    <source>
        <dbReference type="ARBA" id="ARBA00012669"/>
    </source>
</evidence>
<evidence type="ECO:0000256" key="1">
    <source>
        <dbReference type="ARBA" id="ARBA00001966"/>
    </source>
</evidence>
<keyword evidence="9" id="KW-0411">Iron-sulfur</keyword>
<gene>
    <name evidence="10" type="ORF">A3F83_00575</name>
</gene>
<proteinExistence type="predicted"/>
<comment type="pathway">
    <text evidence="2">Cofactor biosynthesis; NAD(+) biosynthesis; quinolinate from iminoaspartate: step 1/1.</text>
</comment>
<keyword evidence="7" id="KW-0479">Metal-binding</keyword>
<evidence type="ECO:0000256" key="8">
    <source>
        <dbReference type="ARBA" id="ARBA00023004"/>
    </source>
</evidence>
<dbReference type="AlphaFoldDB" id="A0A1F5YPK6"/>
<dbReference type="EC" id="2.5.1.72" evidence="3"/>
<keyword evidence="4" id="KW-0004">4Fe-4S</keyword>
<dbReference type="SUPFAM" id="SSF142754">
    <property type="entry name" value="NadA-like"/>
    <property type="match status" value="1"/>
</dbReference>
<evidence type="ECO:0000256" key="5">
    <source>
        <dbReference type="ARBA" id="ARBA00022642"/>
    </source>
</evidence>
<dbReference type="Pfam" id="PF02445">
    <property type="entry name" value="NadA"/>
    <property type="match status" value="1"/>
</dbReference>
<dbReference type="Proteomes" id="UP000179129">
    <property type="component" value="Unassembled WGS sequence"/>
</dbReference>
<keyword evidence="6" id="KW-0808">Transferase</keyword>
<reference evidence="10 11" key="1">
    <citation type="journal article" date="2016" name="Nat. Commun.">
        <title>Thousands of microbial genomes shed light on interconnected biogeochemical processes in an aquifer system.</title>
        <authorList>
            <person name="Anantharaman K."/>
            <person name="Brown C.T."/>
            <person name="Hug L.A."/>
            <person name="Sharon I."/>
            <person name="Castelle C.J."/>
            <person name="Probst A.J."/>
            <person name="Thomas B.C."/>
            <person name="Singh A."/>
            <person name="Wilkins M.J."/>
            <person name="Karaoz U."/>
            <person name="Brodie E.L."/>
            <person name="Williams K.H."/>
            <person name="Hubbard S.S."/>
            <person name="Banfield J.F."/>
        </authorList>
    </citation>
    <scope>NUCLEOTIDE SEQUENCE [LARGE SCALE GENOMIC DNA]</scope>
</reference>
<dbReference type="GO" id="GO:0034628">
    <property type="term" value="P:'de novo' NAD+ biosynthetic process from L-aspartate"/>
    <property type="evidence" value="ECO:0007669"/>
    <property type="project" value="TreeGrafter"/>
</dbReference>
<name>A0A1F5YPK6_9BACT</name>
<evidence type="ECO:0000313" key="11">
    <source>
        <dbReference type="Proteomes" id="UP000179129"/>
    </source>
</evidence>
<keyword evidence="5" id="KW-0662">Pyridine nucleotide biosynthesis</keyword>
<dbReference type="STRING" id="1817867.A3F83_00575"/>
<dbReference type="EMBL" id="MFIX01000195">
    <property type="protein sequence ID" value="OGG02130.1"/>
    <property type="molecule type" value="Genomic_DNA"/>
</dbReference>
<organism evidence="10 11">
    <name type="scientific">Candidatus Glassbacteria bacterium RIFCSPLOWO2_12_FULL_58_11</name>
    <dbReference type="NCBI Taxonomy" id="1817867"/>
    <lineage>
        <taxon>Bacteria</taxon>
        <taxon>Candidatus Glassiibacteriota</taxon>
    </lineage>
</organism>
<dbReference type="GO" id="GO:0005829">
    <property type="term" value="C:cytosol"/>
    <property type="evidence" value="ECO:0007669"/>
    <property type="project" value="TreeGrafter"/>
</dbReference>
<dbReference type="PANTHER" id="PTHR30573:SF0">
    <property type="entry name" value="QUINOLINATE SYNTHASE, CHLOROPLASTIC"/>
    <property type="match status" value="1"/>
</dbReference>
<dbReference type="Gene3D" id="3.40.50.10800">
    <property type="entry name" value="NadA-like"/>
    <property type="match status" value="2"/>
</dbReference>
<dbReference type="InterPro" id="IPR036094">
    <property type="entry name" value="NadA_sf"/>
</dbReference>
<sequence>MIYINSYAAAKARCDVCCTSANSVKIAREMPGEKIIFVPDILFAENLAQDLKGVKEVIYPGRDSDTRGAVCEVHEKFTLEDLLAVRKSFDMPKGHPNKLIYAHWECKPDVLREADFYGSTTQISRDIARRVDEGTLQRAFVASECELTSNLAQEFPGVQFSTACSVRCQHMAKMTLEGILDILRRLDSRGDLSSYEVKLDSEIIEKAREPIERMLQMS</sequence>
<protein>
    <recommendedName>
        <fullName evidence="3">quinolinate synthase</fullName>
        <ecNumber evidence="3">2.5.1.72</ecNumber>
    </recommendedName>
</protein>
<dbReference type="GO" id="GO:0008987">
    <property type="term" value="F:quinolinate synthetase A activity"/>
    <property type="evidence" value="ECO:0007669"/>
    <property type="project" value="InterPro"/>
</dbReference>
<evidence type="ECO:0000256" key="2">
    <source>
        <dbReference type="ARBA" id="ARBA00005065"/>
    </source>
</evidence>
<accession>A0A1F5YPK6</accession>
<dbReference type="UniPathway" id="UPA00253">
    <property type="reaction ID" value="UER00327"/>
</dbReference>
<evidence type="ECO:0000256" key="4">
    <source>
        <dbReference type="ARBA" id="ARBA00022485"/>
    </source>
</evidence>
<dbReference type="PANTHER" id="PTHR30573">
    <property type="entry name" value="QUINOLINATE SYNTHETASE A"/>
    <property type="match status" value="1"/>
</dbReference>
<evidence type="ECO:0000256" key="7">
    <source>
        <dbReference type="ARBA" id="ARBA00022723"/>
    </source>
</evidence>
<comment type="caution">
    <text evidence="10">The sequence shown here is derived from an EMBL/GenBank/DDBJ whole genome shotgun (WGS) entry which is preliminary data.</text>
</comment>
<dbReference type="GO" id="GO:0046872">
    <property type="term" value="F:metal ion binding"/>
    <property type="evidence" value="ECO:0007669"/>
    <property type="project" value="UniProtKB-KW"/>
</dbReference>
<keyword evidence="8" id="KW-0408">Iron</keyword>
<evidence type="ECO:0000256" key="6">
    <source>
        <dbReference type="ARBA" id="ARBA00022679"/>
    </source>
</evidence>
<evidence type="ECO:0000256" key="9">
    <source>
        <dbReference type="ARBA" id="ARBA00023014"/>
    </source>
</evidence>
<dbReference type="InterPro" id="IPR003473">
    <property type="entry name" value="NadA"/>
</dbReference>
<comment type="cofactor">
    <cofactor evidence="1">
        <name>[4Fe-4S] cluster</name>
        <dbReference type="ChEBI" id="CHEBI:49883"/>
    </cofactor>
</comment>
<dbReference type="GO" id="GO:0051539">
    <property type="term" value="F:4 iron, 4 sulfur cluster binding"/>
    <property type="evidence" value="ECO:0007669"/>
    <property type="project" value="UniProtKB-KW"/>
</dbReference>
<evidence type="ECO:0000313" key="10">
    <source>
        <dbReference type="EMBL" id="OGG02130.1"/>
    </source>
</evidence>